<feature type="compositionally biased region" description="Basic and acidic residues" evidence="1">
    <location>
        <begin position="179"/>
        <end position="188"/>
    </location>
</feature>
<feature type="region of interest" description="Disordered" evidence="1">
    <location>
        <begin position="130"/>
        <end position="188"/>
    </location>
</feature>
<accession>A0A8H3ASQ6</accession>
<dbReference type="AlphaFoldDB" id="A0A8H3ASQ6"/>
<dbReference type="EMBL" id="CAJMWZ010001481">
    <property type="protein sequence ID" value="CAE6437068.1"/>
    <property type="molecule type" value="Genomic_DNA"/>
</dbReference>
<dbReference type="Proteomes" id="UP000663850">
    <property type="component" value="Unassembled WGS sequence"/>
</dbReference>
<sequence>MDSLLSGSVKASTLVLKEKSSSSDQDLPEPSVIRVKKQASPSSGSTNYDDSDMDQWAANLPSEILEFDVDAPALSTRKDRSDSGSPSVVSAIVKNNKRPMFKGNELVEQKPKRPRTGLSYSVDEVSLVQDTPMRKRTLAEILPTPRSSSTTSIEQPKPLFRPSSSVGRPSPGTSNSLESKPKTPPREDAFEDFMDYIFDGVKIVTGGTSEDVNTMVKVQDTPEHNPVSQLSPEQKYASQRSPLRAVKQPIKVARVEHEASGSGVHDPMADFNSWLDENGL</sequence>
<proteinExistence type="predicted"/>
<evidence type="ECO:0000256" key="1">
    <source>
        <dbReference type="SAM" id="MobiDB-lite"/>
    </source>
</evidence>
<feature type="region of interest" description="Disordered" evidence="1">
    <location>
        <begin position="221"/>
        <end position="243"/>
    </location>
</feature>
<feature type="region of interest" description="Disordered" evidence="1">
    <location>
        <begin position="257"/>
        <end position="280"/>
    </location>
</feature>
<reference evidence="2" key="1">
    <citation type="submission" date="2021-01" db="EMBL/GenBank/DDBJ databases">
        <authorList>
            <person name="Kaushik A."/>
        </authorList>
    </citation>
    <scope>NUCLEOTIDE SEQUENCE</scope>
    <source>
        <strain evidence="2">Type strain: AG8-Rh-89/</strain>
    </source>
</reference>
<organism evidence="2 3">
    <name type="scientific">Rhizoctonia solani</name>
    <dbReference type="NCBI Taxonomy" id="456999"/>
    <lineage>
        <taxon>Eukaryota</taxon>
        <taxon>Fungi</taxon>
        <taxon>Dikarya</taxon>
        <taxon>Basidiomycota</taxon>
        <taxon>Agaricomycotina</taxon>
        <taxon>Agaricomycetes</taxon>
        <taxon>Cantharellales</taxon>
        <taxon>Ceratobasidiaceae</taxon>
        <taxon>Rhizoctonia</taxon>
    </lineage>
</organism>
<evidence type="ECO:0000313" key="3">
    <source>
        <dbReference type="Proteomes" id="UP000663850"/>
    </source>
</evidence>
<feature type="region of interest" description="Disordered" evidence="1">
    <location>
        <begin position="15"/>
        <end position="54"/>
    </location>
</feature>
<evidence type="ECO:0000313" key="2">
    <source>
        <dbReference type="EMBL" id="CAE6437068.1"/>
    </source>
</evidence>
<name>A0A8H3ASQ6_9AGAM</name>
<feature type="compositionally biased region" description="Polar residues" evidence="1">
    <location>
        <begin position="226"/>
        <end position="241"/>
    </location>
</feature>
<protein>
    <submittedName>
        <fullName evidence="2">Uncharacterized protein</fullName>
    </submittedName>
</protein>
<comment type="caution">
    <text evidence="2">The sequence shown here is derived from an EMBL/GenBank/DDBJ whole genome shotgun (WGS) entry which is preliminary data.</text>
</comment>
<feature type="compositionally biased region" description="Polar residues" evidence="1">
    <location>
        <begin position="39"/>
        <end position="48"/>
    </location>
</feature>
<feature type="compositionally biased region" description="Low complexity" evidence="1">
    <location>
        <begin position="161"/>
        <end position="174"/>
    </location>
</feature>
<feature type="compositionally biased region" description="Polar residues" evidence="1">
    <location>
        <begin position="145"/>
        <end position="154"/>
    </location>
</feature>
<gene>
    <name evidence="2" type="ORF">RDB_LOCUS25397</name>
</gene>
<feature type="region of interest" description="Disordered" evidence="1">
    <location>
        <begin position="75"/>
        <end position="117"/>
    </location>
</feature>